<accession>Q2AAA4</accession>
<name>Q2AAA4_ASPOF</name>
<dbReference type="AlphaFoldDB" id="Q2AAA4"/>
<gene>
    <name evidence="2" type="ORF">17.t00001</name>
</gene>
<protein>
    <submittedName>
        <fullName evidence="2">Uncharacterized protein</fullName>
    </submittedName>
</protein>
<dbReference type="InterPro" id="IPR003226">
    <property type="entry name" value="MYG1_exonuclease"/>
</dbReference>
<evidence type="ECO:0000256" key="1">
    <source>
        <dbReference type="ARBA" id="ARBA00010105"/>
    </source>
</evidence>
<comment type="similarity">
    <text evidence="1">Belongs to the MYG1 family.</text>
</comment>
<dbReference type="GO" id="GO:0005737">
    <property type="term" value="C:cytoplasm"/>
    <property type="evidence" value="ECO:0007669"/>
    <property type="project" value="TreeGrafter"/>
</dbReference>
<dbReference type="PANTHER" id="PTHR11215:SF1">
    <property type="entry name" value="MYG1 EXONUCLEASE"/>
    <property type="match status" value="1"/>
</dbReference>
<evidence type="ECO:0000313" key="2">
    <source>
        <dbReference type="EMBL" id="ABD63074.1"/>
    </source>
</evidence>
<dbReference type="PANTHER" id="PTHR11215">
    <property type="entry name" value="METAL DEPENDENT HYDROLASE - RELATED"/>
    <property type="match status" value="1"/>
</dbReference>
<dbReference type="Pfam" id="PF03690">
    <property type="entry name" value="MYG1_exonuc"/>
    <property type="match status" value="1"/>
</dbReference>
<reference evidence="2" key="1">
    <citation type="submission" date="2006-03" db="EMBL/GenBank/DDBJ databases">
        <title>Comparative Sequence and Genetic Analyses of Asparagus BACs Reveal No Microsynteny with Onion or Rice.</title>
        <authorList>
            <person name="Jernej J."/>
            <person name="Telgmann A."/>
            <person name="Jung C."/>
            <person name="Cheung F."/>
            <person name="Havey M.J."/>
            <person name="Town C.D."/>
        </authorList>
    </citation>
    <scope>NUCLEOTIDE SEQUENCE</scope>
</reference>
<proteinExistence type="inferred from homology"/>
<dbReference type="EMBL" id="AC183433">
    <property type="protein sequence ID" value="ABD63074.1"/>
    <property type="molecule type" value="Genomic_DNA"/>
</dbReference>
<dbReference type="GO" id="GO:0005634">
    <property type="term" value="C:nucleus"/>
    <property type="evidence" value="ECO:0007669"/>
    <property type="project" value="TreeGrafter"/>
</dbReference>
<sequence length="261" mass="29385">MGRSRPMIHHQNGLCAGGGILRNSSGDVLSFSYFYEEGTNMFVEAPALRTGLKVCASYLPGLFGDLHKVPGKTKKSPPTFTAILKSHLRVKLVVGNVMRYGATLDIVILRSELLLLLAFLWPELKVLVGIRPRFGAKKDSLCTSLVEISEYLESWMHNLEERCWKLHIFELEEELKIDPSIKYALYQDDRSKNWRVQAVAISADKFESRRPLPLPWRGLRDEELSKESGIPGCVFVHMSGFIGGNRTYDGALAMARAALRF</sequence>
<organism evidence="2">
    <name type="scientific">Asparagus officinalis</name>
    <name type="common">Garden asparagus</name>
    <dbReference type="NCBI Taxonomy" id="4686"/>
    <lineage>
        <taxon>Eukaryota</taxon>
        <taxon>Viridiplantae</taxon>
        <taxon>Streptophyta</taxon>
        <taxon>Embryophyta</taxon>
        <taxon>Tracheophyta</taxon>
        <taxon>Spermatophyta</taxon>
        <taxon>Magnoliopsida</taxon>
        <taxon>Liliopsida</taxon>
        <taxon>Asparagales</taxon>
        <taxon>Asparagaceae</taxon>
        <taxon>Asparagoideae</taxon>
        <taxon>Asparagus</taxon>
    </lineage>
</organism>